<feature type="domain" description="GST N-terminal" evidence="2">
    <location>
        <begin position="7"/>
        <end position="97"/>
    </location>
</feature>
<dbReference type="PROSITE" id="PS50405">
    <property type="entry name" value="GST_CTER"/>
    <property type="match status" value="1"/>
</dbReference>
<name>A0ABR4P8X0_9HELO</name>
<dbReference type="EMBL" id="JBFCZG010000007">
    <property type="protein sequence ID" value="KAL3419697.1"/>
    <property type="molecule type" value="Genomic_DNA"/>
</dbReference>
<dbReference type="InterPro" id="IPR004046">
    <property type="entry name" value="GST_C"/>
</dbReference>
<dbReference type="InterPro" id="IPR036249">
    <property type="entry name" value="Thioredoxin-like_sf"/>
</dbReference>
<accession>A0ABR4P8X0</accession>
<comment type="similarity">
    <text evidence="1">Belongs to the GST superfamily.</text>
</comment>
<sequence>MAATPDNKPTLHHLNNSQSQRILWLLEELEIPYNLELHNRNAANDPNGPFRSPPSLTSIGKYGKAPLLVTGPADGSRIIPETQAIATYLLRTFPSAFAGPHDDWVRDEMLCSVIQTSLSRATFTLLMLDFRILKNGASTMFDGPELRKALGDVQRELVDGGAEYLMGARPGRADFLLEFPLSSVRHRGSVDLKAEFPALDAWLDRVYERPAWKRALAKGNGYDLSVFPKLPHE</sequence>
<evidence type="ECO:0000259" key="3">
    <source>
        <dbReference type="PROSITE" id="PS50405"/>
    </source>
</evidence>
<evidence type="ECO:0000256" key="1">
    <source>
        <dbReference type="ARBA" id="ARBA00007409"/>
    </source>
</evidence>
<dbReference type="Pfam" id="PF00043">
    <property type="entry name" value="GST_C"/>
    <property type="match status" value="1"/>
</dbReference>
<dbReference type="InterPro" id="IPR010987">
    <property type="entry name" value="Glutathione-S-Trfase_C-like"/>
</dbReference>
<dbReference type="PANTHER" id="PTHR44051">
    <property type="entry name" value="GLUTATHIONE S-TRANSFERASE-RELATED"/>
    <property type="match status" value="1"/>
</dbReference>
<dbReference type="InterPro" id="IPR004045">
    <property type="entry name" value="Glutathione_S-Trfase_N"/>
</dbReference>
<dbReference type="InterPro" id="IPR040079">
    <property type="entry name" value="Glutathione_S-Trfase"/>
</dbReference>
<dbReference type="Gene3D" id="1.20.1050.10">
    <property type="match status" value="1"/>
</dbReference>
<keyword evidence="5" id="KW-1185">Reference proteome</keyword>
<feature type="domain" description="GST C-terminal" evidence="3">
    <location>
        <begin position="100"/>
        <end position="232"/>
    </location>
</feature>
<dbReference type="Pfam" id="PF13409">
    <property type="entry name" value="GST_N_2"/>
    <property type="match status" value="1"/>
</dbReference>
<comment type="caution">
    <text evidence="4">The sequence shown here is derived from an EMBL/GenBank/DDBJ whole genome shotgun (WGS) entry which is preliminary data.</text>
</comment>
<dbReference type="Proteomes" id="UP001629113">
    <property type="component" value="Unassembled WGS sequence"/>
</dbReference>
<evidence type="ECO:0000259" key="2">
    <source>
        <dbReference type="PROSITE" id="PS50404"/>
    </source>
</evidence>
<dbReference type="PANTHER" id="PTHR44051:SF9">
    <property type="entry name" value="GLUTATHIONE S-TRANSFERASE 1"/>
    <property type="match status" value="1"/>
</dbReference>
<dbReference type="SFLD" id="SFLDS00019">
    <property type="entry name" value="Glutathione_Transferase_(cytos"/>
    <property type="match status" value="1"/>
</dbReference>
<dbReference type="SUPFAM" id="SSF52833">
    <property type="entry name" value="Thioredoxin-like"/>
    <property type="match status" value="1"/>
</dbReference>
<evidence type="ECO:0000313" key="5">
    <source>
        <dbReference type="Proteomes" id="UP001629113"/>
    </source>
</evidence>
<dbReference type="SUPFAM" id="SSF47616">
    <property type="entry name" value="GST C-terminal domain-like"/>
    <property type="match status" value="1"/>
</dbReference>
<evidence type="ECO:0000313" key="4">
    <source>
        <dbReference type="EMBL" id="KAL3419697.1"/>
    </source>
</evidence>
<reference evidence="4 5" key="1">
    <citation type="submission" date="2024-06" db="EMBL/GenBank/DDBJ databases">
        <title>Complete genome of Phlyctema vagabunda strain 19-DSS-EL-015.</title>
        <authorList>
            <person name="Fiorenzani C."/>
        </authorList>
    </citation>
    <scope>NUCLEOTIDE SEQUENCE [LARGE SCALE GENOMIC DNA]</scope>
    <source>
        <strain evidence="4 5">19-DSS-EL-015</strain>
    </source>
</reference>
<gene>
    <name evidence="4" type="ORF">PVAG01_08195</name>
</gene>
<dbReference type="PROSITE" id="PS50404">
    <property type="entry name" value="GST_NTER"/>
    <property type="match status" value="1"/>
</dbReference>
<organism evidence="4 5">
    <name type="scientific">Phlyctema vagabunda</name>
    <dbReference type="NCBI Taxonomy" id="108571"/>
    <lineage>
        <taxon>Eukaryota</taxon>
        <taxon>Fungi</taxon>
        <taxon>Dikarya</taxon>
        <taxon>Ascomycota</taxon>
        <taxon>Pezizomycotina</taxon>
        <taxon>Leotiomycetes</taxon>
        <taxon>Helotiales</taxon>
        <taxon>Dermateaceae</taxon>
        <taxon>Phlyctema</taxon>
    </lineage>
</organism>
<dbReference type="InterPro" id="IPR036282">
    <property type="entry name" value="Glutathione-S-Trfase_C_sf"/>
</dbReference>
<dbReference type="Gene3D" id="3.40.30.10">
    <property type="entry name" value="Glutaredoxin"/>
    <property type="match status" value="1"/>
</dbReference>
<protein>
    <submittedName>
        <fullName evidence="4">Glutathione s-transferase</fullName>
    </submittedName>
</protein>
<proteinExistence type="inferred from homology"/>
<dbReference type="CDD" id="cd03046">
    <property type="entry name" value="GST_N_GTT1_like"/>
    <property type="match status" value="1"/>
</dbReference>